<feature type="binding site" evidence="9">
    <location>
        <position position="284"/>
    </location>
    <ligand>
        <name>K(+)</name>
        <dbReference type="ChEBI" id="CHEBI:29103"/>
    </ligand>
</feature>
<feature type="binding site" evidence="9">
    <location>
        <begin position="244"/>
        <end position="245"/>
    </location>
    <ligand>
        <name>ATP</name>
        <dbReference type="ChEBI" id="CHEBI:30616"/>
    </ligand>
</feature>
<dbReference type="HAMAP" id="MF_01987">
    <property type="entry name" value="Ribokinase"/>
    <property type="match status" value="1"/>
</dbReference>
<feature type="binding site" evidence="9">
    <location>
        <position position="278"/>
    </location>
    <ligand>
        <name>K(+)</name>
        <dbReference type="ChEBI" id="CHEBI:29103"/>
    </ligand>
</feature>
<evidence type="ECO:0000256" key="4">
    <source>
        <dbReference type="ARBA" id="ARBA00022777"/>
    </source>
</evidence>
<evidence type="ECO:0000313" key="11">
    <source>
        <dbReference type="EMBL" id="RBP52854.1"/>
    </source>
</evidence>
<reference evidence="11 12" key="1">
    <citation type="submission" date="2018-06" db="EMBL/GenBank/DDBJ databases">
        <title>Genomic Encyclopedia of Type Strains, Phase IV (KMG-IV): sequencing the most valuable type-strain genomes for metagenomic binning, comparative biology and taxonomic classification.</title>
        <authorList>
            <person name="Goeker M."/>
        </authorList>
    </citation>
    <scope>NUCLEOTIDE SEQUENCE [LARGE SCALE GENOMIC DNA]</scope>
    <source>
        <strain evidence="11 12">DSM 24032</strain>
    </source>
</reference>
<dbReference type="GO" id="GO:0005524">
    <property type="term" value="F:ATP binding"/>
    <property type="evidence" value="ECO:0007669"/>
    <property type="project" value="UniProtKB-UniRule"/>
</dbReference>
<dbReference type="InterPro" id="IPR002139">
    <property type="entry name" value="Ribo/fructo_kinase"/>
</dbReference>
<dbReference type="PRINTS" id="PR00990">
    <property type="entry name" value="RIBOKINASE"/>
</dbReference>
<comment type="pathway">
    <text evidence="9">Carbohydrate metabolism; D-ribose degradation; D-ribose 5-phosphate from beta-D-ribopyranose: step 2/2.</text>
</comment>
<dbReference type="Pfam" id="PF00294">
    <property type="entry name" value="PfkB"/>
    <property type="match status" value="1"/>
</dbReference>
<dbReference type="UniPathway" id="UPA00916">
    <property type="reaction ID" value="UER00889"/>
</dbReference>
<keyword evidence="4 9" id="KW-0418">Kinase</keyword>
<dbReference type="CDD" id="cd01174">
    <property type="entry name" value="ribokinase"/>
    <property type="match status" value="1"/>
</dbReference>
<keyword evidence="9" id="KW-0963">Cytoplasm</keyword>
<keyword evidence="5 9" id="KW-0067">ATP-binding</keyword>
<keyword evidence="8 9" id="KW-0119">Carbohydrate metabolism</keyword>
<organism evidence="11 12">
    <name type="scientific">Arenicella xantha</name>
    <dbReference type="NCBI Taxonomy" id="644221"/>
    <lineage>
        <taxon>Bacteria</taxon>
        <taxon>Pseudomonadati</taxon>
        <taxon>Pseudomonadota</taxon>
        <taxon>Gammaproteobacteria</taxon>
        <taxon>Arenicellales</taxon>
        <taxon>Arenicellaceae</taxon>
        <taxon>Arenicella</taxon>
    </lineage>
</organism>
<name>A0A395JMH7_9GAMM</name>
<evidence type="ECO:0000313" key="12">
    <source>
        <dbReference type="Proteomes" id="UP000253083"/>
    </source>
</evidence>
<accession>A0A395JMH7</accession>
<evidence type="ECO:0000256" key="7">
    <source>
        <dbReference type="ARBA" id="ARBA00022958"/>
    </source>
</evidence>
<dbReference type="Proteomes" id="UP000253083">
    <property type="component" value="Unassembled WGS sequence"/>
</dbReference>
<comment type="caution">
    <text evidence="11">The sequence shown here is derived from an EMBL/GenBank/DDBJ whole genome shotgun (WGS) entry which is preliminary data.</text>
</comment>
<comment type="function">
    <text evidence="9">Catalyzes the phosphorylation of ribose at O-5 in a reaction requiring ATP and magnesium. The resulting D-ribose-5-phosphate can then be used either for sythesis of nucleotides, histidine, and tryptophan, or as a component of the pentose phosphate pathway.</text>
</comment>
<gene>
    <name evidence="9" type="primary">rbsK</name>
    <name evidence="11" type="ORF">DFR28_101238</name>
</gene>
<feature type="binding site" evidence="9">
    <location>
        <begin position="40"/>
        <end position="44"/>
    </location>
    <ligand>
        <name>substrate</name>
    </ligand>
</feature>
<evidence type="ECO:0000256" key="3">
    <source>
        <dbReference type="ARBA" id="ARBA00022741"/>
    </source>
</evidence>
<dbReference type="InParanoid" id="A0A395JMH7"/>
<dbReference type="InterPro" id="IPR029056">
    <property type="entry name" value="Ribokinase-like"/>
</dbReference>
<keyword evidence="6 9" id="KW-0460">Magnesium</keyword>
<keyword evidence="1 9" id="KW-0808">Transferase</keyword>
<dbReference type="EC" id="2.7.1.15" evidence="9"/>
<feature type="binding site" evidence="9">
    <location>
        <position position="275"/>
    </location>
    <ligand>
        <name>K(+)</name>
        <dbReference type="ChEBI" id="CHEBI:29103"/>
    </ligand>
</feature>
<dbReference type="InterPro" id="IPR011877">
    <property type="entry name" value="Ribokinase"/>
</dbReference>
<keyword evidence="3 9" id="KW-0547">Nucleotide-binding</keyword>
<evidence type="ECO:0000256" key="9">
    <source>
        <dbReference type="HAMAP-Rule" id="MF_01987"/>
    </source>
</evidence>
<feature type="active site" description="Proton acceptor" evidence="9">
    <location>
        <position position="245"/>
    </location>
</feature>
<dbReference type="GO" id="GO:0046872">
    <property type="term" value="F:metal ion binding"/>
    <property type="evidence" value="ECO:0007669"/>
    <property type="project" value="UniProtKB-KW"/>
</dbReference>
<feature type="binding site" evidence="9">
    <location>
        <position position="239"/>
    </location>
    <ligand>
        <name>K(+)</name>
        <dbReference type="ChEBI" id="CHEBI:29103"/>
    </ligand>
</feature>
<dbReference type="GO" id="GO:0004747">
    <property type="term" value="F:ribokinase activity"/>
    <property type="evidence" value="ECO:0007669"/>
    <property type="project" value="UniProtKB-UniRule"/>
</dbReference>
<evidence type="ECO:0000259" key="10">
    <source>
        <dbReference type="Pfam" id="PF00294"/>
    </source>
</evidence>
<keyword evidence="7 9" id="KW-0630">Potassium</keyword>
<feature type="domain" description="Carbohydrate kinase PfkB" evidence="10">
    <location>
        <begin position="7"/>
        <end position="287"/>
    </location>
</feature>
<feature type="binding site" evidence="9">
    <location>
        <position position="181"/>
    </location>
    <ligand>
        <name>ATP</name>
        <dbReference type="ChEBI" id="CHEBI:30616"/>
    </ligand>
</feature>
<feature type="binding site" evidence="9">
    <location>
        <position position="245"/>
    </location>
    <ligand>
        <name>substrate</name>
    </ligand>
</feature>
<evidence type="ECO:0000256" key="2">
    <source>
        <dbReference type="ARBA" id="ARBA00022723"/>
    </source>
</evidence>
<dbReference type="EMBL" id="QNRT01000001">
    <property type="protein sequence ID" value="RBP52854.1"/>
    <property type="molecule type" value="Genomic_DNA"/>
</dbReference>
<dbReference type="Gene3D" id="3.40.1190.20">
    <property type="match status" value="1"/>
</dbReference>
<comment type="caution">
    <text evidence="9">Lacks conserved residue(s) required for the propagation of feature annotation.</text>
</comment>
<dbReference type="RefSeq" id="WP_113952469.1">
    <property type="nucleotide sequence ID" value="NZ_QNRT01000001.1"/>
</dbReference>
<protein>
    <recommendedName>
        <fullName evidence="9">Ribokinase</fullName>
        <shortName evidence="9">RK</shortName>
        <ecNumber evidence="9">2.7.1.15</ecNumber>
    </recommendedName>
</protein>
<feature type="binding site" evidence="9">
    <location>
        <position position="138"/>
    </location>
    <ligand>
        <name>substrate</name>
    </ligand>
</feature>
<feature type="binding site" evidence="9">
    <location>
        <begin position="12"/>
        <end position="14"/>
    </location>
    <ligand>
        <name>substrate</name>
    </ligand>
</feature>
<proteinExistence type="inferred from homology"/>
<comment type="subunit">
    <text evidence="9">Homodimer.</text>
</comment>
<evidence type="ECO:0000256" key="6">
    <source>
        <dbReference type="ARBA" id="ARBA00022842"/>
    </source>
</evidence>
<evidence type="ECO:0000256" key="8">
    <source>
        <dbReference type="ARBA" id="ARBA00023277"/>
    </source>
</evidence>
<dbReference type="GO" id="GO:0019303">
    <property type="term" value="P:D-ribose catabolic process"/>
    <property type="evidence" value="ECO:0007669"/>
    <property type="project" value="UniProtKB-UniRule"/>
</dbReference>
<evidence type="ECO:0000256" key="5">
    <source>
        <dbReference type="ARBA" id="ARBA00022840"/>
    </source>
</evidence>
<feature type="binding site" evidence="9">
    <location>
        <begin position="213"/>
        <end position="218"/>
    </location>
    <ligand>
        <name>ATP</name>
        <dbReference type="ChEBI" id="CHEBI:30616"/>
    </ligand>
</feature>
<comment type="subcellular location">
    <subcellularLocation>
        <location evidence="9">Cytoplasm</location>
    </subcellularLocation>
</comment>
<dbReference type="SUPFAM" id="SSF53613">
    <property type="entry name" value="Ribokinase-like"/>
    <property type="match status" value="1"/>
</dbReference>
<comment type="catalytic activity">
    <reaction evidence="9">
        <text>D-ribose + ATP = D-ribose 5-phosphate + ADP + H(+)</text>
        <dbReference type="Rhea" id="RHEA:13697"/>
        <dbReference type="ChEBI" id="CHEBI:15378"/>
        <dbReference type="ChEBI" id="CHEBI:30616"/>
        <dbReference type="ChEBI" id="CHEBI:47013"/>
        <dbReference type="ChEBI" id="CHEBI:78346"/>
        <dbReference type="ChEBI" id="CHEBI:456216"/>
        <dbReference type="EC" id="2.7.1.15"/>
    </reaction>
</comment>
<dbReference type="PANTHER" id="PTHR10584:SF166">
    <property type="entry name" value="RIBOKINASE"/>
    <property type="match status" value="1"/>
</dbReference>
<feature type="binding site" evidence="9">
    <location>
        <position position="280"/>
    </location>
    <ligand>
        <name>K(+)</name>
        <dbReference type="ChEBI" id="CHEBI:29103"/>
    </ligand>
</feature>
<sequence>MSRPIINIGSINIDYVYRVPHFVQPGETLASQTLSKGLGGKGANQSVAIAAAGGHVQHVGQVHQSDVWAVEQLTAAGVGTDAIQLSSEASGHAIIQVDDAGENAIVLHGGANQTLKPDTVSSVLTQHSEAACLLLQNECNLLADSFAIAHELGVAVVLNPAPMTQDIIDLPLHLLDTLIVNQGEAQGLTGEIAIDDVVRTLRDRLPNTRLVITLGAQGALLAHSGKILECAAEHVTAVDTTGAGDTFVGYFLAGVVAGLSDQDSLARACLASAIAVTRSGAISSIPTLDELSRYKN</sequence>
<comment type="cofactor">
    <cofactor evidence="9">
        <name>Mg(2+)</name>
        <dbReference type="ChEBI" id="CHEBI:18420"/>
    </cofactor>
    <text evidence="9">Requires a divalent cation, most likely magnesium in vivo, as an electrophilic catalyst to aid phosphoryl group transfer. It is the chelate of the metal and the nucleotide that is the actual substrate.</text>
</comment>
<dbReference type="OrthoDB" id="9813569at2"/>
<dbReference type="FunCoup" id="A0A395JMH7">
    <property type="interactions" value="493"/>
</dbReference>
<dbReference type="GO" id="GO:0005737">
    <property type="term" value="C:cytoplasm"/>
    <property type="evidence" value="ECO:0007669"/>
    <property type="project" value="UniProtKB-SubCell"/>
</dbReference>
<keyword evidence="2 9" id="KW-0479">Metal-binding</keyword>
<dbReference type="AlphaFoldDB" id="A0A395JMH7"/>
<feature type="binding site" evidence="9">
    <location>
        <position position="241"/>
    </location>
    <ligand>
        <name>K(+)</name>
        <dbReference type="ChEBI" id="CHEBI:29103"/>
    </ligand>
</feature>
<comment type="similarity">
    <text evidence="9">Belongs to the carbohydrate kinase PfkB family. Ribokinase subfamily.</text>
</comment>
<dbReference type="InterPro" id="IPR011611">
    <property type="entry name" value="PfkB_dom"/>
</dbReference>
<evidence type="ECO:0000256" key="1">
    <source>
        <dbReference type="ARBA" id="ARBA00022679"/>
    </source>
</evidence>
<dbReference type="PANTHER" id="PTHR10584">
    <property type="entry name" value="SUGAR KINASE"/>
    <property type="match status" value="1"/>
</dbReference>
<comment type="activity regulation">
    <text evidence="9">Activated by a monovalent cation that binds near, but not in, the active site. The most likely occupant of the site in vivo is potassium. Ion binding induces a conformational change that may alter substrate affinity.</text>
</comment>
<keyword evidence="12" id="KW-1185">Reference proteome</keyword>